<dbReference type="Pfam" id="PF00353">
    <property type="entry name" value="HemolysinCabind"/>
    <property type="match status" value="4"/>
</dbReference>
<protein>
    <submittedName>
        <fullName evidence="8">Peroxidase family protein</fullName>
    </submittedName>
</protein>
<dbReference type="RefSeq" id="WP_386052033.1">
    <property type="nucleotide sequence ID" value="NZ_JBHTKH010000003.1"/>
</dbReference>
<feature type="compositionally biased region" description="Polar residues" evidence="6">
    <location>
        <begin position="353"/>
        <end position="362"/>
    </location>
</feature>
<keyword evidence="5" id="KW-0119">Carbohydrate metabolism</keyword>
<dbReference type="Proteomes" id="UP001597046">
    <property type="component" value="Unassembled WGS sequence"/>
</dbReference>
<keyword evidence="3" id="KW-0325">Glycoprotein</keyword>
<dbReference type="PRINTS" id="PR00014">
    <property type="entry name" value="FNTYPEIII"/>
</dbReference>
<dbReference type="InterPro" id="IPR019791">
    <property type="entry name" value="Haem_peroxidase_animal"/>
</dbReference>
<dbReference type="InterPro" id="IPR011049">
    <property type="entry name" value="Serralysin-like_metalloprot_C"/>
</dbReference>
<dbReference type="GO" id="GO:0004601">
    <property type="term" value="F:peroxidase activity"/>
    <property type="evidence" value="ECO:0007669"/>
    <property type="project" value="UniProtKB-KW"/>
</dbReference>
<dbReference type="EMBL" id="JBHTKH010000003">
    <property type="protein sequence ID" value="MFD1054142.1"/>
    <property type="molecule type" value="Genomic_DNA"/>
</dbReference>
<dbReference type="PRINTS" id="PR00313">
    <property type="entry name" value="CABNDNGRPT"/>
</dbReference>
<dbReference type="SMART" id="SM00060">
    <property type="entry name" value="FN3"/>
    <property type="match status" value="2"/>
</dbReference>
<dbReference type="Gene3D" id="2.150.10.10">
    <property type="entry name" value="Serralysin-like metalloprotease, C-terminal"/>
    <property type="match status" value="1"/>
</dbReference>
<dbReference type="SUPFAM" id="SSF48113">
    <property type="entry name" value="Heme-dependent peroxidases"/>
    <property type="match status" value="1"/>
</dbReference>
<feature type="compositionally biased region" description="Low complexity" evidence="6">
    <location>
        <begin position="510"/>
        <end position="523"/>
    </location>
</feature>
<dbReference type="SUPFAM" id="SSF51120">
    <property type="entry name" value="beta-Roll"/>
    <property type="match status" value="2"/>
</dbReference>
<organism evidence="8 9">
    <name type="scientific">Terrabacter terrigena</name>
    <dbReference type="NCBI Taxonomy" id="574718"/>
    <lineage>
        <taxon>Bacteria</taxon>
        <taxon>Bacillati</taxon>
        <taxon>Actinomycetota</taxon>
        <taxon>Actinomycetes</taxon>
        <taxon>Micrococcales</taxon>
        <taxon>Intrasporangiaceae</taxon>
        <taxon>Terrabacter</taxon>
    </lineage>
</organism>
<feature type="domain" description="Fibronectin type-III" evidence="7">
    <location>
        <begin position="1665"/>
        <end position="1763"/>
    </location>
</feature>
<proteinExistence type="predicted"/>
<dbReference type="InterPro" id="IPR036116">
    <property type="entry name" value="FN3_sf"/>
</dbReference>
<dbReference type="Pfam" id="PF03098">
    <property type="entry name" value="An_peroxidase"/>
    <property type="match status" value="2"/>
</dbReference>
<sequence length="1864" mass="193019">MNRFLWKYPGRPSARVTEHAGRGDVARSWGPSLAGRFRRVAAGVAFVIPVAMVAPSVATQAAPAPVGNGFVVTAGDLTFILKQIRIAERHSATFTADNPCGTLVGPAADQIPDRLTSYGLRTTDGSCNNLFAGRETFAAADQPFPHLAAPKLRDAEPITPAFPVGPPGPTSYKQQSPGNVVVDSQPRIVSNLVVDQTSTNPAAVAAAGFPVRTQGSPGKFPCTTDPDLSATPPVEGVPAGCVPSHQTLFIPNVTTDVGLSPPFNSMFTFFGQFFDHGVDQTVKDQGTVFVPLRADDPLRTLGPDGKANTGDEVPASQAFMVLSRAQVRPGPDGIFDDDPATPAVDESADNVPADNTDSPWVDQSQTYTSHSSHQVFLREYSMVAGKPVSTGKFLGGLPAGQTYPGSPDGQDGISTWASVKKQAAEKLGLQLVDTDVTNIPMLATDPYGNFIPGPARGLPQYVTATGLVEGDIASPVAVPANVRHFNTPFLTDIAHNADPSKQDTNHDGVPDTFPTPDADTTPSADFAHQPPGTYDDEMLNAHFACGDGRCNENIALSTIHQIFHSEHNRLVDDITNTLNDPANSALLADFQAAHLLNGTDISYGFGGRLFQAARFVTEMEYQHLVFEEFARKMVPAIRPFHVYSPDINPAIEAEFAHAVYRFGHSMLDDGVARADTRADGSRLDNSLPLLTAFLNPPEYFDNKVDPAHPVYTAREAAGAIVMGSSDQTGNEIDEFVVETLRNNLLGLPLDLPTLNMTRARDAGVPRLNEFRRAVFADTNDGQLAPYGSWTEFGQHLKHPESLINFVAAYGTHTTITSATTLKAKRDAARAIVDPRPASPGPDGIFGTDCGTATATAACADDVPADVQPVDAADFMFSSGAYANDASGRTTTGLDDVDLWVGGLAEVTNLFGGLLGTTFNYVFQGQLEKLQDGDRLYYLARTPGMNLRTQLEGNSFSEMIQRNTEGTNTLKADVFATADCKFQLGAITAYSGLPTITTPPITSAGAVNDDPNTDCDENQLLLRSPDGTISYRQRNALDPPGINGQSVYNGTAGVDRVKGGNDNDTVWGGPGRDVIDGQGGDDVVLGGDGDDIITDLDGADTPKGGPGNDAIDAGPGDDIPMGNEGQDFLNGGANDNETFAGPGNDFIIAGQGADAVFGDGGDDWIEGGSGQDLLQGDHGAPFFDDPAETAPGNDIFIGQVGENDYDAEGGDDIMSQNAAIDRNAGAGGFDWAIHQYDTVGADDDMKINQMLAGLPLPVVVNRDRWQETEADSGSAFNDVIRGDDLERVVGGFGFSGCDALDPTGVARIAGLEKLVTAFPSPLQPVLDVSPFGSCPLKGSGGTPADPGSGTVWAEGNILLGGQGSDLIEGRGNNDIIDGDHALSVGISVRDPNNHAVELGRTDLMENVAKSGSFGPGTTGMTLQQAVFAGLVNPGDLVAVRGIDIPASSSTPDAGLAGDCPAPSADGTVHLLSTTKNCDTALFTGVTVTPTTINAAYTIRANANGSITVTDNAFAAAADLFAKGDGIDTLWNIENLRFCTGNDAVTKNCNAFTDVSVAPHALVTPTTLAFPNTNVRATSAARNITVVNTGVAALRVTAVTVTGTDPASFTATPAAGCASIPSAGSCVVAVRFAPQGAGPKSATVTIVTNAPGASPTVAVSGTGVAVVPTAPTIGTSVRGNTQATVNWTPPASDGGSPITGYQVRVVSGGVQQGALRPAAAGTTSLVVTGLTNGTAYRFQVQALNAVGAGAFSALSAPVTPATTPGAPASITATAGAAGGARTATVSWTPPTNTGGTAITAYTVSAYRVTAGTAAATPEQSVVLGQGARTRNFTFTSAAGTSYLFEVVATNAVGSGPPVRSGVVVPQ</sequence>
<dbReference type="CDD" id="cd00063">
    <property type="entry name" value="FN3"/>
    <property type="match status" value="2"/>
</dbReference>
<dbReference type="InterPro" id="IPR010255">
    <property type="entry name" value="Haem_peroxidase_sf"/>
</dbReference>
<evidence type="ECO:0000256" key="1">
    <source>
        <dbReference type="ARBA" id="ARBA00004613"/>
    </source>
</evidence>
<evidence type="ECO:0000259" key="7">
    <source>
        <dbReference type="PROSITE" id="PS50853"/>
    </source>
</evidence>
<feature type="domain" description="Fibronectin type-III" evidence="7">
    <location>
        <begin position="1764"/>
        <end position="1864"/>
    </location>
</feature>
<name>A0ABW3MW21_9MICO</name>
<dbReference type="PROSITE" id="PS50853">
    <property type="entry name" value="FN3"/>
    <property type="match status" value="2"/>
</dbReference>
<dbReference type="Gene3D" id="1.10.640.10">
    <property type="entry name" value="Haem peroxidase domain superfamily, animal type"/>
    <property type="match status" value="1"/>
</dbReference>
<keyword evidence="2" id="KW-0964">Secreted</keyword>
<dbReference type="Gene3D" id="2.60.40.10">
    <property type="entry name" value="Immunoglobulins"/>
    <property type="match status" value="3"/>
</dbReference>
<keyword evidence="8" id="KW-0560">Oxidoreductase</keyword>
<keyword evidence="4" id="KW-0326">Glycosidase</keyword>
<dbReference type="InterPro" id="IPR003961">
    <property type="entry name" value="FN3_dom"/>
</dbReference>
<keyword evidence="4" id="KW-0378">Hydrolase</keyword>
<dbReference type="InterPro" id="IPR001343">
    <property type="entry name" value="Hemolysn_Ca-bd"/>
</dbReference>
<dbReference type="PANTHER" id="PTHR11475">
    <property type="entry name" value="OXIDASE/PEROXIDASE"/>
    <property type="match status" value="1"/>
</dbReference>
<dbReference type="InterPro" id="IPR013783">
    <property type="entry name" value="Ig-like_fold"/>
</dbReference>
<dbReference type="PROSITE" id="PS50292">
    <property type="entry name" value="PEROXIDASE_3"/>
    <property type="match status" value="1"/>
</dbReference>
<feature type="region of interest" description="Disordered" evidence="6">
    <location>
        <begin position="493"/>
        <end position="523"/>
    </location>
</feature>
<feature type="compositionally biased region" description="Basic and acidic residues" evidence="6">
    <location>
        <begin position="498"/>
        <end position="509"/>
    </location>
</feature>
<feature type="region of interest" description="Disordered" evidence="6">
    <location>
        <begin position="328"/>
        <end position="367"/>
    </location>
</feature>
<comment type="caution">
    <text evidence="8">The sequence shown here is derived from an EMBL/GenBank/DDBJ whole genome shotgun (WGS) entry which is preliminary data.</text>
</comment>
<dbReference type="SUPFAM" id="SSF49265">
    <property type="entry name" value="Fibronectin type III"/>
    <property type="match status" value="1"/>
</dbReference>
<gene>
    <name evidence="8" type="ORF">ACFQ2V_07485</name>
</gene>
<keyword evidence="5" id="KW-0624">Polysaccharide degradation</keyword>
<evidence type="ECO:0000256" key="2">
    <source>
        <dbReference type="ARBA" id="ARBA00022525"/>
    </source>
</evidence>
<reference evidence="9" key="1">
    <citation type="journal article" date="2019" name="Int. J. Syst. Evol. Microbiol.">
        <title>The Global Catalogue of Microorganisms (GCM) 10K type strain sequencing project: providing services to taxonomists for standard genome sequencing and annotation.</title>
        <authorList>
            <consortium name="The Broad Institute Genomics Platform"/>
            <consortium name="The Broad Institute Genome Sequencing Center for Infectious Disease"/>
            <person name="Wu L."/>
            <person name="Ma J."/>
        </authorList>
    </citation>
    <scope>NUCLEOTIDE SEQUENCE [LARGE SCALE GENOMIC DNA]</scope>
    <source>
        <strain evidence="9">CCUG 57508</strain>
    </source>
</reference>
<evidence type="ECO:0000256" key="4">
    <source>
        <dbReference type="ARBA" id="ARBA00023295"/>
    </source>
</evidence>
<comment type="subcellular location">
    <subcellularLocation>
        <location evidence="1">Secreted</location>
    </subcellularLocation>
</comment>
<keyword evidence="9" id="KW-1185">Reference proteome</keyword>
<dbReference type="InterPro" id="IPR037120">
    <property type="entry name" value="Haem_peroxidase_sf_animal"/>
</dbReference>
<evidence type="ECO:0000313" key="9">
    <source>
        <dbReference type="Proteomes" id="UP001597046"/>
    </source>
</evidence>
<evidence type="ECO:0000313" key="8">
    <source>
        <dbReference type="EMBL" id="MFD1054142.1"/>
    </source>
</evidence>
<dbReference type="PANTHER" id="PTHR11475:SF4">
    <property type="entry name" value="CHORION PEROXIDASE"/>
    <property type="match status" value="1"/>
</dbReference>
<evidence type="ECO:0000256" key="3">
    <source>
        <dbReference type="ARBA" id="ARBA00023180"/>
    </source>
</evidence>
<dbReference type="Pfam" id="PF00041">
    <property type="entry name" value="fn3"/>
    <property type="match status" value="1"/>
</dbReference>
<accession>A0ABW3MW21</accession>
<dbReference type="CDD" id="cd09821">
    <property type="entry name" value="An_peroxidase_bacterial_2"/>
    <property type="match status" value="1"/>
</dbReference>
<evidence type="ECO:0000256" key="6">
    <source>
        <dbReference type="SAM" id="MobiDB-lite"/>
    </source>
</evidence>
<dbReference type="NCBIfam" id="NF012200">
    <property type="entry name" value="choice_anch_D"/>
    <property type="match status" value="1"/>
</dbReference>
<keyword evidence="8" id="KW-0575">Peroxidase</keyword>
<evidence type="ECO:0000256" key="5">
    <source>
        <dbReference type="ARBA" id="ARBA00023326"/>
    </source>
</evidence>